<evidence type="ECO:0000313" key="3">
    <source>
        <dbReference type="Proteomes" id="UP000886800"/>
    </source>
</evidence>
<dbReference type="Gene3D" id="3.40.1190.20">
    <property type="match status" value="1"/>
</dbReference>
<dbReference type="InterPro" id="IPR011611">
    <property type="entry name" value="PfkB_dom"/>
</dbReference>
<name>A0A9D2B6U2_9FIRM</name>
<dbReference type="SUPFAM" id="SSF53613">
    <property type="entry name" value="Ribokinase-like"/>
    <property type="match status" value="1"/>
</dbReference>
<accession>A0A9D2B6U2</accession>
<proteinExistence type="predicted"/>
<dbReference type="PANTHER" id="PTHR46969:SF1">
    <property type="entry name" value="BIFUNCTIONAL PROTEIN HLDE"/>
    <property type="match status" value="1"/>
</dbReference>
<sequence>MIDYGKVARAVEAGGSPTIVVFGDYCLDKYLYTDPANDELSVETGLVAYQFDRKALFAGVGGTITNNLRALEANVRCVGMLGRDGEGFELRQALEQVGADPSYMVETPGRCTYTYTKPMRKNPDGSYSEMNRLDFRSMEPLPPELEDALVARLEQALEGADAVIVTDQFVEPGLGALTDRVREAVCNLALEHPDIVFYADSRAFVEKYRNLVVKCNDHELLRVFDPAHEDSPTRELVEQYGQQLTQLTGRPAYVTLGAAGSMLFAQGQPPVAAPAFQVEGPIDIVGAGDATNAGIVLGLCLGLAPQEAAALGNCVSSITIQQIGRTGTATRQQVAQRLRTRA</sequence>
<dbReference type="AlphaFoldDB" id="A0A9D2B6U2"/>
<dbReference type="GO" id="GO:0033785">
    <property type="term" value="F:heptose 7-phosphate kinase activity"/>
    <property type="evidence" value="ECO:0007669"/>
    <property type="project" value="TreeGrafter"/>
</dbReference>
<comment type="caution">
    <text evidence="2">The sequence shown here is derived from an EMBL/GenBank/DDBJ whole genome shotgun (WGS) entry which is preliminary data.</text>
</comment>
<dbReference type="GO" id="GO:0005829">
    <property type="term" value="C:cytosol"/>
    <property type="evidence" value="ECO:0007669"/>
    <property type="project" value="TreeGrafter"/>
</dbReference>
<gene>
    <name evidence="2" type="ORF">H9736_02950</name>
</gene>
<dbReference type="EMBL" id="DXES01000060">
    <property type="protein sequence ID" value="HIX65186.1"/>
    <property type="molecule type" value="Genomic_DNA"/>
</dbReference>
<reference evidence="2" key="1">
    <citation type="journal article" date="2021" name="PeerJ">
        <title>Extensive microbial diversity within the chicken gut microbiome revealed by metagenomics and culture.</title>
        <authorList>
            <person name="Gilroy R."/>
            <person name="Ravi A."/>
            <person name="Getino M."/>
            <person name="Pursley I."/>
            <person name="Horton D.L."/>
            <person name="Alikhan N.F."/>
            <person name="Baker D."/>
            <person name="Gharbi K."/>
            <person name="Hall N."/>
            <person name="Watson M."/>
            <person name="Adriaenssens E.M."/>
            <person name="Foster-Nyarko E."/>
            <person name="Jarju S."/>
            <person name="Secka A."/>
            <person name="Antonio M."/>
            <person name="Oren A."/>
            <person name="Chaudhuri R.R."/>
            <person name="La Ragione R."/>
            <person name="Hildebrand F."/>
            <person name="Pallen M.J."/>
        </authorList>
    </citation>
    <scope>NUCLEOTIDE SEQUENCE</scope>
    <source>
        <strain evidence="2">CHK188-5543</strain>
    </source>
</reference>
<dbReference type="Proteomes" id="UP000886800">
    <property type="component" value="Unassembled WGS sequence"/>
</dbReference>
<dbReference type="GO" id="GO:0033786">
    <property type="term" value="F:heptose-1-phosphate adenylyltransferase activity"/>
    <property type="evidence" value="ECO:0007669"/>
    <property type="project" value="TreeGrafter"/>
</dbReference>
<dbReference type="PANTHER" id="PTHR46969">
    <property type="entry name" value="BIFUNCTIONAL PROTEIN HLDE"/>
    <property type="match status" value="1"/>
</dbReference>
<protein>
    <recommendedName>
        <fullName evidence="1">Carbohydrate kinase PfkB domain-containing protein</fullName>
    </recommendedName>
</protein>
<dbReference type="InterPro" id="IPR029056">
    <property type="entry name" value="Ribokinase-like"/>
</dbReference>
<organism evidence="2 3">
    <name type="scientific">Candidatus Anaerotruncus excrementipullorum</name>
    <dbReference type="NCBI Taxonomy" id="2838465"/>
    <lineage>
        <taxon>Bacteria</taxon>
        <taxon>Bacillati</taxon>
        <taxon>Bacillota</taxon>
        <taxon>Clostridia</taxon>
        <taxon>Eubacteriales</taxon>
        <taxon>Oscillospiraceae</taxon>
        <taxon>Anaerotruncus</taxon>
    </lineage>
</organism>
<evidence type="ECO:0000313" key="2">
    <source>
        <dbReference type="EMBL" id="HIX65186.1"/>
    </source>
</evidence>
<reference evidence="2" key="2">
    <citation type="submission" date="2021-04" db="EMBL/GenBank/DDBJ databases">
        <authorList>
            <person name="Gilroy R."/>
        </authorList>
    </citation>
    <scope>NUCLEOTIDE SEQUENCE</scope>
    <source>
        <strain evidence="2">CHK188-5543</strain>
    </source>
</reference>
<feature type="domain" description="Carbohydrate kinase PfkB" evidence="1">
    <location>
        <begin position="19"/>
        <end position="326"/>
    </location>
</feature>
<evidence type="ECO:0000259" key="1">
    <source>
        <dbReference type="Pfam" id="PF00294"/>
    </source>
</evidence>
<dbReference type="Pfam" id="PF00294">
    <property type="entry name" value="PfkB"/>
    <property type="match status" value="1"/>
</dbReference>